<evidence type="ECO:0000256" key="6">
    <source>
        <dbReference type="ARBA" id="ARBA00023136"/>
    </source>
</evidence>
<dbReference type="GO" id="GO:0016020">
    <property type="term" value="C:membrane"/>
    <property type="evidence" value="ECO:0007669"/>
    <property type="project" value="UniProtKB-SubCell"/>
</dbReference>
<dbReference type="PANTHER" id="PTHR31651:SF36">
    <property type="entry name" value="AUXIN EFFLUX CARRIER FAMILY PROTEIN"/>
    <property type="match status" value="1"/>
</dbReference>
<feature type="transmembrane region" description="Helical" evidence="10">
    <location>
        <begin position="373"/>
        <end position="397"/>
    </location>
</feature>
<dbReference type="InterPro" id="IPR004776">
    <property type="entry name" value="Mem_transp_PIN-like"/>
</dbReference>
<feature type="transmembrane region" description="Helical" evidence="10">
    <location>
        <begin position="457"/>
        <end position="478"/>
    </location>
</feature>
<organism evidence="11">
    <name type="scientific">Attheya septentrionalis</name>
    <dbReference type="NCBI Taxonomy" id="420275"/>
    <lineage>
        <taxon>Eukaryota</taxon>
        <taxon>Sar</taxon>
        <taxon>Stramenopiles</taxon>
        <taxon>Ochrophyta</taxon>
        <taxon>Bacillariophyta</taxon>
        <taxon>Coscinodiscophyceae</taxon>
        <taxon>Chaetocerotophycidae</taxon>
        <taxon>Chaetocerotales</taxon>
        <taxon>Attheyaceae</taxon>
        <taxon>Attheya</taxon>
    </lineage>
</organism>
<gene>
    <name evidence="11" type="ORF">ASEP1449_LOCUS19713</name>
</gene>
<evidence type="ECO:0000256" key="4">
    <source>
        <dbReference type="ARBA" id="ARBA00022692"/>
    </source>
</evidence>
<protein>
    <submittedName>
        <fullName evidence="11">Uncharacterized protein</fullName>
    </submittedName>
</protein>
<feature type="transmembrane region" description="Helical" evidence="10">
    <location>
        <begin position="330"/>
        <end position="352"/>
    </location>
</feature>
<dbReference type="EMBL" id="HBHQ01029068">
    <property type="protein sequence ID" value="CAD9827878.1"/>
    <property type="molecule type" value="Transcribed_RNA"/>
</dbReference>
<keyword evidence="5 10" id="KW-1133">Transmembrane helix</keyword>
<feature type="transmembrane region" description="Helical" evidence="10">
    <location>
        <begin position="290"/>
        <end position="310"/>
    </location>
</feature>
<comment type="function">
    <text evidence="7">Involved in cellular auxin homeostasis by regulating auxin metabolism. Regulates intracellular auxin accumulation at the endoplasmic reticulum and thus auxin availability for nuclear auxin signaling.</text>
</comment>
<reference evidence="11" key="1">
    <citation type="submission" date="2021-01" db="EMBL/GenBank/DDBJ databases">
        <authorList>
            <person name="Corre E."/>
            <person name="Pelletier E."/>
            <person name="Niang G."/>
            <person name="Scheremetjew M."/>
            <person name="Finn R."/>
            <person name="Kale V."/>
            <person name="Holt S."/>
            <person name="Cochrane G."/>
            <person name="Meng A."/>
            <person name="Brown T."/>
            <person name="Cohen L."/>
        </authorList>
    </citation>
    <scope>NUCLEOTIDE SEQUENCE</scope>
    <source>
        <strain evidence="11">CCMP2084</strain>
    </source>
</reference>
<evidence type="ECO:0000256" key="1">
    <source>
        <dbReference type="ARBA" id="ARBA00004141"/>
    </source>
</evidence>
<dbReference type="GO" id="GO:0055085">
    <property type="term" value="P:transmembrane transport"/>
    <property type="evidence" value="ECO:0007669"/>
    <property type="project" value="InterPro"/>
</dbReference>
<keyword evidence="4 10" id="KW-0812">Transmembrane</keyword>
<feature type="region of interest" description="Disordered" evidence="9">
    <location>
        <begin position="61"/>
        <end position="93"/>
    </location>
</feature>
<evidence type="ECO:0000256" key="3">
    <source>
        <dbReference type="ARBA" id="ARBA00022448"/>
    </source>
</evidence>
<accession>A0A7S2URC9</accession>
<dbReference type="PANTHER" id="PTHR31651">
    <property type="match status" value="1"/>
</dbReference>
<feature type="transmembrane region" description="Helical" evidence="10">
    <location>
        <begin position="251"/>
        <end position="270"/>
    </location>
</feature>
<evidence type="ECO:0000256" key="5">
    <source>
        <dbReference type="ARBA" id="ARBA00022989"/>
    </source>
</evidence>
<dbReference type="GO" id="GO:0012505">
    <property type="term" value="C:endomembrane system"/>
    <property type="evidence" value="ECO:0007669"/>
    <property type="project" value="UniProtKB-SubCell"/>
</dbReference>
<keyword evidence="6 10" id="KW-0472">Membrane</keyword>
<dbReference type="AlphaFoldDB" id="A0A7S2URC9"/>
<evidence type="ECO:0000256" key="8">
    <source>
        <dbReference type="ARBA" id="ARBA00025752"/>
    </source>
</evidence>
<name>A0A7S2URC9_9STRA</name>
<keyword evidence="3" id="KW-0813">Transport</keyword>
<evidence type="ECO:0000256" key="2">
    <source>
        <dbReference type="ARBA" id="ARBA00004308"/>
    </source>
</evidence>
<comment type="similarity">
    <text evidence="8">Belongs to the auxin efflux carrier (TC 2.A.69.2) family.</text>
</comment>
<evidence type="ECO:0000256" key="10">
    <source>
        <dbReference type="SAM" id="Phobius"/>
    </source>
</evidence>
<proteinExistence type="inferred from homology"/>
<dbReference type="Pfam" id="PF03547">
    <property type="entry name" value="Mem_trans"/>
    <property type="match status" value="1"/>
</dbReference>
<sequence>MNTSLSWSRHDAFVLSVVAITFLGSSLHDYGADAFSFAPPSMGSVGRSMVPVLQMSASSSLSHHVNKSNKGAWRNTSPLTRRSPTVSSKAKETTSSSSLDSSLLAFDPAVATASVSATAKLLASIGLGSIAARIPNVLDAGAVSALSRLTYWVFQPAFLLCSVSKTFAGDQALPKSVLLLMPVAGICQCLLGAIVAKIMTSTVFSGLPEEERKAVSVCTIFGNSGPLPLIFADALFGARSPALLGDVTACISFYLLAWSPLFWSFARIVLGTIPKDNTVNKTLGQKCKGYFKTFFSPPVAGSALGVFVGLCPPLRHAFCSPNGLLSPVFGALSTLGSAYLPAAVLVLAGSLAGKKAPTPDGEATTTTTSNNKISPASVAAIMMSRFCLAPILSFGIVKLLDLLKLLPSAAGTGARARAVVMFVLLMEGCMPPAQNTVIILQLDGLKDRAASMAKTLALIYSISVIPVTILLSACLAASKIMTFS</sequence>
<evidence type="ECO:0000313" key="11">
    <source>
        <dbReference type="EMBL" id="CAD9827878.1"/>
    </source>
</evidence>
<dbReference type="InterPro" id="IPR045033">
    <property type="entry name" value="PILS1/3/4/5/7"/>
</dbReference>
<evidence type="ECO:0000256" key="9">
    <source>
        <dbReference type="SAM" id="MobiDB-lite"/>
    </source>
</evidence>
<feature type="compositionally biased region" description="Polar residues" evidence="9">
    <location>
        <begin position="74"/>
        <end position="86"/>
    </location>
</feature>
<evidence type="ECO:0000256" key="7">
    <source>
        <dbReference type="ARBA" id="ARBA00025100"/>
    </source>
</evidence>
<comment type="subcellular location">
    <subcellularLocation>
        <location evidence="2">Endomembrane system</location>
    </subcellularLocation>
    <subcellularLocation>
        <location evidence="1">Membrane</location>
        <topology evidence="1">Multi-pass membrane protein</topology>
    </subcellularLocation>
</comment>